<evidence type="ECO:0000259" key="5">
    <source>
        <dbReference type="PROSITE" id="PS01124"/>
    </source>
</evidence>
<protein>
    <submittedName>
        <fullName evidence="7">Response regulator</fullName>
    </submittedName>
</protein>
<dbReference type="SUPFAM" id="SSF52172">
    <property type="entry name" value="CheY-like"/>
    <property type="match status" value="1"/>
</dbReference>
<dbReference type="PROSITE" id="PS01124">
    <property type="entry name" value="HTH_ARAC_FAMILY_2"/>
    <property type="match status" value="1"/>
</dbReference>
<dbReference type="EMBL" id="CP091430">
    <property type="protein sequence ID" value="UVI30079.1"/>
    <property type="molecule type" value="Genomic_DNA"/>
</dbReference>
<evidence type="ECO:0000313" key="7">
    <source>
        <dbReference type="EMBL" id="UVI30079.1"/>
    </source>
</evidence>
<keyword evidence="8" id="KW-1185">Reference proteome</keyword>
<reference evidence="7" key="1">
    <citation type="submission" date="2022-01" db="EMBL/GenBank/DDBJ databases">
        <title>Paenibacillus spongiae sp. nov., isolated from marine sponge.</title>
        <authorList>
            <person name="Li Z."/>
            <person name="Zhang M."/>
        </authorList>
    </citation>
    <scope>NUCLEOTIDE SEQUENCE</scope>
    <source>
        <strain evidence="7">PHS-Z3</strain>
    </source>
</reference>
<feature type="domain" description="HTH araC/xylS-type" evidence="5">
    <location>
        <begin position="416"/>
        <end position="513"/>
    </location>
</feature>
<dbReference type="PROSITE" id="PS50110">
    <property type="entry name" value="RESPONSE_REGULATORY"/>
    <property type="match status" value="1"/>
</dbReference>
<dbReference type="Pfam" id="PF12833">
    <property type="entry name" value="HTH_18"/>
    <property type="match status" value="1"/>
</dbReference>
<evidence type="ECO:0000259" key="6">
    <source>
        <dbReference type="PROSITE" id="PS50110"/>
    </source>
</evidence>
<accession>A0ABY5S8N1</accession>
<dbReference type="SMART" id="SM00342">
    <property type="entry name" value="HTH_ARAC"/>
    <property type="match status" value="1"/>
</dbReference>
<dbReference type="InterPro" id="IPR001789">
    <property type="entry name" value="Sig_transdc_resp-reg_receiver"/>
</dbReference>
<organism evidence="7 8">
    <name type="scientific">Paenibacillus spongiae</name>
    <dbReference type="NCBI Taxonomy" id="2909671"/>
    <lineage>
        <taxon>Bacteria</taxon>
        <taxon>Bacillati</taxon>
        <taxon>Bacillota</taxon>
        <taxon>Bacilli</taxon>
        <taxon>Bacillales</taxon>
        <taxon>Paenibacillaceae</taxon>
        <taxon>Paenibacillus</taxon>
    </lineage>
</organism>
<dbReference type="Proteomes" id="UP001057877">
    <property type="component" value="Chromosome"/>
</dbReference>
<dbReference type="PROSITE" id="PS00041">
    <property type="entry name" value="HTH_ARAC_FAMILY_1"/>
    <property type="match status" value="1"/>
</dbReference>
<keyword evidence="2" id="KW-0238">DNA-binding</keyword>
<dbReference type="PANTHER" id="PTHR43280">
    <property type="entry name" value="ARAC-FAMILY TRANSCRIPTIONAL REGULATOR"/>
    <property type="match status" value="1"/>
</dbReference>
<evidence type="ECO:0000256" key="1">
    <source>
        <dbReference type="ARBA" id="ARBA00023015"/>
    </source>
</evidence>
<evidence type="ECO:0000256" key="4">
    <source>
        <dbReference type="PROSITE-ProRule" id="PRU00169"/>
    </source>
</evidence>
<keyword evidence="1" id="KW-0805">Transcription regulation</keyword>
<proteinExistence type="predicted"/>
<dbReference type="Pfam" id="PF00072">
    <property type="entry name" value="Response_reg"/>
    <property type="match status" value="1"/>
</dbReference>
<feature type="modified residue" description="4-aspartylphosphate" evidence="4">
    <location>
        <position position="58"/>
    </location>
</feature>
<dbReference type="SMART" id="SM00448">
    <property type="entry name" value="REC"/>
    <property type="match status" value="1"/>
</dbReference>
<name>A0ABY5S8N1_9BACL</name>
<sequence>MEEQTVKLLLVDDEPLALLRLRSFGLAARGFEIAGEAENGLQALQAVERLKPDIVVTDIGMPVMDGLELLKRLQALPSPPKVVLLTCYEDFEKVQVALRYGADDYLTKVLLSEDEFVGVLQRAAGTLRKEKGDAEQMVRLLLQELLLFPAGQLPDKLRQAGFTHDGYALSVIRTAGQLPDEAAEEWLAAAEPDPRFRYLAIRMAPDTWCLFFYSVDRESFASFYGWFYEQCGRIGERLRCGFAAASDVLDYVMSVGGVYHRTSDMHEAYSRGLTLCEAGFYAMPGELVREPEPCEYEPLPPERFRALLAAIGDAALRDDGQEAGDRIREWAGLIGGEYRPVPVQARRMALLIAAQLESFSWEKSADAEPAWPLERFKQAAESALHASVLACEARQLAGLMAQRNGGHTGRMRKEIKEALRLIARDYAQIELANAARQVNLSPSWFAALFRNETGKSFHDYVQDCRLDRAKSLLRTTDMKVYEVADSVGIPNSRYFSRLFSEYAGATPLDYRKGQQAAR</sequence>
<dbReference type="InterPro" id="IPR018060">
    <property type="entry name" value="HTH_AraC"/>
</dbReference>
<feature type="domain" description="Response regulatory" evidence="6">
    <location>
        <begin position="7"/>
        <end position="123"/>
    </location>
</feature>
<dbReference type="InterPro" id="IPR018062">
    <property type="entry name" value="HTH_AraC-typ_CS"/>
</dbReference>
<dbReference type="InterPro" id="IPR009057">
    <property type="entry name" value="Homeodomain-like_sf"/>
</dbReference>
<evidence type="ECO:0000313" key="8">
    <source>
        <dbReference type="Proteomes" id="UP001057877"/>
    </source>
</evidence>
<gene>
    <name evidence="7" type="ORF">L1F29_32680</name>
</gene>
<keyword evidence="3" id="KW-0804">Transcription</keyword>
<dbReference type="Gene3D" id="3.40.50.2300">
    <property type="match status" value="1"/>
</dbReference>
<dbReference type="Gene3D" id="1.10.10.60">
    <property type="entry name" value="Homeodomain-like"/>
    <property type="match status" value="2"/>
</dbReference>
<keyword evidence="4" id="KW-0597">Phosphoprotein</keyword>
<dbReference type="SUPFAM" id="SSF46689">
    <property type="entry name" value="Homeodomain-like"/>
    <property type="match status" value="1"/>
</dbReference>
<dbReference type="RefSeq" id="WP_258386149.1">
    <property type="nucleotide sequence ID" value="NZ_CP091430.1"/>
</dbReference>
<dbReference type="InterPro" id="IPR011006">
    <property type="entry name" value="CheY-like_superfamily"/>
</dbReference>
<evidence type="ECO:0000256" key="2">
    <source>
        <dbReference type="ARBA" id="ARBA00023125"/>
    </source>
</evidence>
<dbReference type="CDD" id="cd17536">
    <property type="entry name" value="REC_YesN-like"/>
    <property type="match status" value="1"/>
</dbReference>
<evidence type="ECO:0000256" key="3">
    <source>
        <dbReference type="ARBA" id="ARBA00023163"/>
    </source>
</evidence>
<dbReference type="PANTHER" id="PTHR43280:SF10">
    <property type="entry name" value="REGULATORY PROTEIN POCR"/>
    <property type="match status" value="1"/>
</dbReference>